<comment type="function">
    <text evidence="5">Binds 16S rRNA, required for the assembly of 30S particles.</text>
</comment>
<organism evidence="6">
    <name type="scientific">Euglena gracilis var. bacillaris</name>
    <dbReference type="NCBI Taxonomy" id="158060"/>
    <lineage>
        <taxon>Eukaryota</taxon>
        <taxon>Discoba</taxon>
        <taxon>Euglenozoa</taxon>
        <taxon>Euglenida</taxon>
        <taxon>Spirocuta</taxon>
        <taxon>Euglenophyceae</taxon>
        <taxon>Euglenales</taxon>
        <taxon>Euglenaceae</taxon>
        <taxon>Euglena</taxon>
    </lineage>
</organism>
<comment type="subunit">
    <text evidence="5">Part of the 30S ribosomal subunit.</text>
</comment>
<reference evidence="6" key="1">
    <citation type="journal article" date="2015" name="J. Eukaryot. Microbiol.">
        <title>Chloroplast Genome Evolution in the Euglenaceae.</title>
        <authorList>
            <person name="Bennett M.S."/>
            <person name="Triemer R.E."/>
        </authorList>
    </citation>
    <scope>NUCLEOTIDE SEQUENCE</scope>
    <source>
        <strain evidence="6">SAG 1224-5/15</strain>
    </source>
</reference>
<dbReference type="PROSITE" id="PS00527">
    <property type="entry name" value="RIBOSOMAL_S14"/>
    <property type="match status" value="1"/>
</dbReference>
<name>A0A0G3VQR5_EUGGR</name>
<dbReference type="InterPro" id="IPR001209">
    <property type="entry name" value="Ribosomal_uS14"/>
</dbReference>
<keyword evidence="6" id="KW-0150">Chloroplast</keyword>
<dbReference type="EMBL" id="KP686076">
    <property type="protein sequence ID" value="AKL82377.1"/>
    <property type="molecule type" value="Genomic_DNA"/>
</dbReference>
<dbReference type="InterPro" id="IPR018271">
    <property type="entry name" value="Ribosomal_uS14_CS"/>
</dbReference>
<comment type="subcellular location">
    <subcellularLocation>
        <location evidence="5">Plastid</location>
        <location evidence="5">Chloroplast</location>
    </subcellularLocation>
</comment>
<dbReference type="InterPro" id="IPR023036">
    <property type="entry name" value="Ribosomal_uS14_bac/plastid"/>
</dbReference>
<dbReference type="AlphaFoldDB" id="A0A0G3VQR5"/>
<dbReference type="GO" id="GO:0003735">
    <property type="term" value="F:structural constituent of ribosome"/>
    <property type="evidence" value="ECO:0007669"/>
    <property type="project" value="InterPro"/>
</dbReference>
<dbReference type="SUPFAM" id="SSF57716">
    <property type="entry name" value="Glucocorticoid receptor-like (DNA-binding domain)"/>
    <property type="match status" value="1"/>
</dbReference>
<dbReference type="Gene3D" id="1.10.287.1480">
    <property type="match status" value="1"/>
</dbReference>
<keyword evidence="2 5" id="KW-0689">Ribosomal protein</keyword>
<evidence type="ECO:0000313" key="6">
    <source>
        <dbReference type="EMBL" id="AKL82377.1"/>
    </source>
</evidence>
<evidence type="ECO:0000256" key="3">
    <source>
        <dbReference type="ARBA" id="ARBA00023274"/>
    </source>
</evidence>
<dbReference type="PANTHER" id="PTHR19836:SF19">
    <property type="entry name" value="SMALL RIBOSOMAL SUBUNIT PROTEIN US14M"/>
    <property type="match status" value="1"/>
</dbReference>
<dbReference type="GO" id="GO:0019843">
    <property type="term" value="F:rRNA binding"/>
    <property type="evidence" value="ECO:0007669"/>
    <property type="project" value="UniProtKB-UniRule"/>
</dbReference>
<accession>A0A0G3VQR5</accession>
<dbReference type="GO" id="GO:0006412">
    <property type="term" value="P:translation"/>
    <property type="evidence" value="ECO:0007669"/>
    <property type="project" value="UniProtKB-UniRule"/>
</dbReference>
<evidence type="ECO:0000256" key="4">
    <source>
        <dbReference type="ARBA" id="ARBA00035247"/>
    </source>
</evidence>
<dbReference type="GO" id="GO:0015935">
    <property type="term" value="C:small ribosomal subunit"/>
    <property type="evidence" value="ECO:0007669"/>
    <property type="project" value="TreeGrafter"/>
</dbReference>
<dbReference type="SMR" id="A0A0G3VQR5"/>
<keyword evidence="5" id="KW-0694">RNA-binding</keyword>
<proteinExistence type="inferred from homology"/>
<dbReference type="GO" id="GO:0009507">
    <property type="term" value="C:chloroplast"/>
    <property type="evidence" value="ECO:0007669"/>
    <property type="project" value="UniProtKB-SubCell"/>
</dbReference>
<evidence type="ECO:0000256" key="2">
    <source>
        <dbReference type="ARBA" id="ARBA00022980"/>
    </source>
</evidence>
<protein>
    <recommendedName>
        <fullName evidence="4 5">Small ribosomal subunit protein uS14c</fullName>
    </recommendedName>
</protein>
<keyword evidence="5" id="KW-0699">rRNA-binding</keyword>
<dbReference type="NCBIfam" id="NF006477">
    <property type="entry name" value="PRK08881.1"/>
    <property type="match status" value="1"/>
</dbReference>
<keyword evidence="3 5" id="KW-0687">Ribonucleoprotein</keyword>
<dbReference type="PANTHER" id="PTHR19836">
    <property type="entry name" value="30S RIBOSOMAL PROTEIN S14"/>
    <property type="match status" value="1"/>
</dbReference>
<evidence type="ECO:0000256" key="1">
    <source>
        <dbReference type="ARBA" id="ARBA00009083"/>
    </source>
</evidence>
<sequence length="100" mass="12014">MSKKSLIARQRKRIILVLIHSHNRYVYRTNGKDEKSFEKKLRIYSFLQKLPRNSLRCRLRNRCYVTGRSRGYFRTFGLSRHILRDMAHYGLLPGVTKASW</sequence>
<dbReference type="HAMAP" id="MF_00537">
    <property type="entry name" value="Ribosomal_uS14_1"/>
    <property type="match status" value="1"/>
</dbReference>
<dbReference type="Pfam" id="PF00253">
    <property type="entry name" value="Ribosomal_S14"/>
    <property type="match status" value="1"/>
</dbReference>
<gene>
    <name evidence="5 6" type="primary">rps14</name>
</gene>
<geneLocation type="chloroplast" evidence="6"/>
<evidence type="ECO:0000256" key="5">
    <source>
        <dbReference type="HAMAP-Rule" id="MF_00537"/>
    </source>
</evidence>
<keyword evidence="6" id="KW-0934">Plastid</keyword>
<comment type="similarity">
    <text evidence="1 5">Belongs to the universal ribosomal protein uS14 family.</text>
</comment>